<dbReference type="Proteomes" id="UP000280834">
    <property type="component" value="Unassembled WGS sequence"/>
</dbReference>
<gene>
    <name evidence="1" type="ORF">BTMF_LOCUS11578</name>
</gene>
<protein>
    <submittedName>
        <fullName evidence="1">Uncharacterized protein</fullName>
    </submittedName>
</protein>
<proteinExistence type="predicted"/>
<accession>A0A3P7YGV1</accession>
<dbReference type="AlphaFoldDB" id="A0A3P7YGV1"/>
<name>A0A3P7YGV1_9BILA</name>
<keyword evidence="2" id="KW-1185">Reference proteome</keyword>
<sequence length="34" mass="4125">MNRSKVCNSFFFANIFSYPCHTFPNMMHDMNCWC</sequence>
<evidence type="ECO:0000313" key="1">
    <source>
        <dbReference type="EMBL" id="VDO39542.1"/>
    </source>
</evidence>
<evidence type="ECO:0000313" key="2">
    <source>
        <dbReference type="Proteomes" id="UP000280834"/>
    </source>
</evidence>
<reference evidence="1 2" key="1">
    <citation type="submission" date="2018-11" db="EMBL/GenBank/DDBJ databases">
        <authorList>
            <consortium name="Pathogen Informatics"/>
        </authorList>
    </citation>
    <scope>NUCLEOTIDE SEQUENCE [LARGE SCALE GENOMIC DNA]</scope>
</reference>
<dbReference type="EMBL" id="UZAG01018425">
    <property type="protein sequence ID" value="VDO39542.1"/>
    <property type="molecule type" value="Genomic_DNA"/>
</dbReference>
<organism evidence="1 2">
    <name type="scientific">Brugia timori</name>
    <dbReference type="NCBI Taxonomy" id="42155"/>
    <lineage>
        <taxon>Eukaryota</taxon>
        <taxon>Metazoa</taxon>
        <taxon>Ecdysozoa</taxon>
        <taxon>Nematoda</taxon>
        <taxon>Chromadorea</taxon>
        <taxon>Rhabditida</taxon>
        <taxon>Spirurina</taxon>
        <taxon>Spiruromorpha</taxon>
        <taxon>Filarioidea</taxon>
        <taxon>Onchocercidae</taxon>
        <taxon>Brugia</taxon>
    </lineage>
</organism>